<evidence type="ECO:0000256" key="9">
    <source>
        <dbReference type="PIRSR" id="PIRSR610347-1"/>
    </source>
</evidence>
<dbReference type="Gene3D" id="3.30.870.10">
    <property type="entry name" value="Endonuclease Chain A"/>
    <property type="match status" value="2"/>
</dbReference>
<dbReference type="CDD" id="cd09194">
    <property type="entry name" value="PLDc_yTdp1_1"/>
    <property type="match status" value="1"/>
</dbReference>
<feature type="active site" description="Nucleophile" evidence="9">
    <location>
        <position position="167"/>
    </location>
</feature>
<proteinExistence type="inferred from homology"/>
<dbReference type="CDD" id="cd09123">
    <property type="entry name" value="PLDc_Tdp1_2"/>
    <property type="match status" value="1"/>
</dbReference>
<evidence type="ECO:0000256" key="3">
    <source>
        <dbReference type="ARBA" id="ARBA00022722"/>
    </source>
</evidence>
<comment type="subcellular location">
    <subcellularLocation>
        <location evidence="1">Nucleus</location>
    </subcellularLocation>
</comment>
<evidence type="ECO:0000256" key="6">
    <source>
        <dbReference type="ARBA" id="ARBA00022839"/>
    </source>
</evidence>
<evidence type="ECO:0000256" key="12">
    <source>
        <dbReference type="SAM" id="MobiDB-lite"/>
    </source>
</evidence>
<comment type="caution">
    <text evidence="13">The sequence shown here is derived from an EMBL/GenBank/DDBJ whole genome shotgun (WGS) entry which is preliminary data.</text>
</comment>
<protein>
    <submittedName>
        <fullName evidence="13">Phospholipase D/nuclease</fullName>
    </submittedName>
</protein>
<feature type="compositionally biased region" description="Basic and acidic residues" evidence="12">
    <location>
        <begin position="1"/>
        <end position="16"/>
    </location>
</feature>
<evidence type="ECO:0000256" key="1">
    <source>
        <dbReference type="ARBA" id="ARBA00004123"/>
    </source>
</evidence>
<feature type="compositionally biased region" description="Basic and acidic residues" evidence="12">
    <location>
        <begin position="50"/>
        <end position="62"/>
    </location>
</feature>
<reference evidence="13 14" key="1">
    <citation type="submission" date="2023-01" db="EMBL/GenBank/DDBJ databases">
        <title>Analysis of 21 Apiospora genomes using comparative genomics revels a genus with tremendous synthesis potential of carbohydrate active enzymes and secondary metabolites.</title>
        <authorList>
            <person name="Sorensen T."/>
        </authorList>
    </citation>
    <scope>NUCLEOTIDE SEQUENCE [LARGE SCALE GENOMIC DNA]</scope>
    <source>
        <strain evidence="13 14">CBS 117206</strain>
    </source>
</reference>
<feature type="region of interest" description="Disordered" evidence="12">
    <location>
        <begin position="1"/>
        <end position="63"/>
    </location>
</feature>
<dbReference type="GO" id="GO:0006281">
    <property type="term" value="P:DNA repair"/>
    <property type="evidence" value="ECO:0007669"/>
    <property type="project" value="UniProtKB-KW"/>
</dbReference>
<keyword evidence="7" id="KW-0234">DNA repair</keyword>
<keyword evidence="8" id="KW-0539">Nucleus</keyword>
<evidence type="ECO:0000256" key="11">
    <source>
        <dbReference type="PIRSR" id="PIRSR610347-3"/>
    </source>
</evidence>
<dbReference type="GO" id="GO:0017005">
    <property type="term" value="F:3'-tyrosyl-DNA phosphodiesterase activity"/>
    <property type="evidence" value="ECO:0007669"/>
    <property type="project" value="TreeGrafter"/>
</dbReference>
<feature type="active site" description="Proton donor/acceptor" evidence="9">
    <location>
        <position position="412"/>
    </location>
</feature>
<dbReference type="GO" id="GO:0003690">
    <property type="term" value="F:double-stranded DNA binding"/>
    <property type="evidence" value="ECO:0007669"/>
    <property type="project" value="TreeGrafter"/>
</dbReference>
<sequence length="531" mass="59310">MSEHPAKRRRLSEGHDPPSGVGAASGSGRGPAASLDRPISPPPRKKATRQQREEPDEREERVLIPSPFHLTTIRGLPAECNLGAVSLQDLLGDPLILECWQFNYLHDINFLMSHFDEDVRSTVKVHVVHGFWKREDPNRAALEQDATGFKNVELHTAYMPEMFGTHHSKMMILFRNDDTAQVIIHTANMISKDWTNMTNAVWSTPMLPLSKTENEDFTIGSGHKFKSDLLSYLRAYNTKRSVCRPLVDSLARYDFSAVQGTLIASIPGRHAVETDPRETRWGWAALKQAMRVIPVQPGKAEVVVQVSSIATLGGSDSWIQRTLFDSLSSSAKSSSRPDFKVVFPDFSEIRRSLDGYASGGSIHTKIQSAQQAKQLQYMRPIFCHWANDAEMGAKLAEGLEVRDAGRKRAAPHIKTYIRYGEKSIDWALLTSANLSKQAWGEAASSSQQIRVASWEIGVLVWPELLADNAKMIGTFKTDSPSPAELEGDCPLIGLRIPYNLPLQPYGNEEVPWVATMAHTEPDWMGKTWEGW</sequence>
<keyword evidence="4" id="KW-0227">DNA damage</keyword>
<organism evidence="13 14">
    <name type="scientific">Apiospora kogelbergensis</name>
    <dbReference type="NCBI Taxonomy" id="1337665"/>
    <lineage>
        <taxon>Eukaryota</taxon>
        <taxon>Fungi</taxon>
        <taxon>Dikarya</taxon>
        <taxon>Ascomycota</taxon>
        <taxon>Pezizomycotina</taxon>
        <taxon>Sordariomycetes</taxon>
        <taxon>Xylariomycetidae</taxon>
        <taxon>Amphisphaeriales</taxon>
        <taxon>Apiosporaceae</taxon>
        <taxon>Apiospora</taxon>
    </lineage>
</organism>
<dbReference type="FunFam" id="3.30.870.10:FF:000038">
    <property type="entry name" value="Probable tyrosyl-DNA phosphodiesterase"/>
    <property type="match status" value="1"/>
</dbReference>
<dbReference type="GO" id="GO:0003697">
    <property type="term" value="F:single-stranded DNA binding"/>
    <property type="evidence" value="ECO:0007669"/>
    <property type="project" value="TreeGrafter"/>
</dbReference>
<dbReference type="AlphaFoldDB" id="A0AAW0QSS8"/>
<evidence type="ECO:0000313" key="13">
    <source>
        <dbReference type="EMBL" id="KAK8105841.1"/>
    </source>
</evidence>
<dbReference type="SUPFAM" id="SSF56024">
    <property type="entry name" value="Phospholipase D/nuclease"/>
    <property type="match status" value="2"/>
</dbReference>
<dbReference type="InterPro" id="IPR010347">
    <property type="entry name" value="Tdp1"/>
</dbReference>
<dbReference type="Proteomes" id="UP001392437">
    <property type="component" value="Unassembled WGS sequence"/>
</dbReference>
<evidence type="ECO:0000256" key="5">
    <source>
        <dbReference type="ARBA" id="ARBA00022801"/>
    </source>
</evidence>
<comment type="similarity">
    <text evidence="2">Belongs to the tyrosyl-DNA phosphodiesterase family.</text>
</comment>
<evidence type="ECO:0000256" key="10">
    <source>
        <dbReference type="PIRSR" id="PIRSR610347-2"/>
    </source>
</evidence>
<dbReference type="Pfam" id="PF06087">
    <property type="entry name" value="Tyr-DNA_phospho"/>
    <property type="match status" value="1"/>
</dbReference>
<feature type="binding site" evidence="10">
    <location>
        <position position="169"/>
    </location>
    <ligand>
        <name>substrate</name>
    </ligand>
</feature>
<accession>A0AAW0QSS8</accession>
<evidence type="ECO:0000313" key="14">
    <source>
        <dbReference type="Proteomes" id="UP001392437"/>
    </source>
</evidence>
<name>A0AAW0QSS8_9PEZI</name>
<dbReference type="PANTHER" id="PTHR12415">
    <property type="entry name" value="TYROSYL-DNA PHOSPHODIESTERASE 1"/>
    <property type="match status" value="1"/>
</dbReference>
<evidence type="ECO:0000256" key="7">
    <source>
        <dbReference type="ARBA" id="ARBA00023204"/>
    </source>
</evidence>
<evidence type="ECO:0000256" key="2">
    <source>
        <dbReference type="ARBA" id="ARBA00010205"/>
    </source>
</evidence>
<keyword evidence="5" id="KW-0378">Hydrolase</keyword>
<dbReference type="GO" id="GO:0004527">
    <property type="term" value="F:exonuclease activity"/>
    <property type="evidence" value="ECO:0007669"/>
    <property type="project" value="UniProtKB-KW"/>
</dbReference>
<dbReference type="EMBL" id="JAQQWP010000008">
    <property type="protein sequence ID" value="KAK8105841.1"/>
    <property type="molecule type" value="Genomic_DNA"/>
</dbReference>
<keyword evidence="6" id="KW-0269">Exonuclease</keyword>
<gene>
    <name evidence="13" type="ORF">PG999_009200</name>
</gene>
<feature type="binding site" evidence="10">
    <location>
        <position position="414"/>
    </location>
    <ligand>
        <name>substrate</name>
    </ligand>
</feature>
<keyword evidence="3" id="KW-0540">Nuclease</keyword>
<dbReference type="GO" id="GO:0005634">
    <property type="term" value="C:nucleus"/>
    <property type="evidence" value="ECO:0007669"/>
    <property type="project" value="UniProtKB-SubCell"/>
</dbReference>
<evidence type="ECO:0000256" key="8">
    <source>
        <dbReference type="ARBA" id="ARBA00023242"/>
    </source>
</evidence>
<dbReference type="PANTHER" id="PTHR12415:SF0">
    <property type="entry name" value="TYROSYL-DNA PHOSPHODIESTERASE 1"/>
    <property type="match status" value="1"/>
</dbReference>
<evidence type="ECO:0000256" key="4">
    <source>
        <dbReference type="ARBA" id="ARBA00022763"/>
    </source>
</evidence>
<keyword evidence="14" id="KW-1185">Reference proteome</keyword>
<feature type="site" description="Interaction with DNA" evidence="11">
    <location>
        <position position="435"/>
    </location>
</feature>